<reference evidence="8 9" key="2">
    <citation type="journal article" date="2021" name="Curr. Genet.">
        <title>Genetic response to nitrogen starvation in the aggressive Eucalyptus foliar pathogen Teratosphaeria destructans.</title>
        <authorList>
            <person name="Havenga M."/>
            <person name="Wingfield B.D."/>
            <person name="Wingfield M.J."/>
            <person name="Dreyer L.L."/>
            <person name="Roets F."/>
            <person name="Aylward J."/>
        </authorList>
    </citation>
    <scope>NUCLEOTIDE SEQUENCE [LARGE SCALE GENOMIC DNA]</scope>
    <source>
        <strain evidence="8">CMW44962</strain>
    </source>
</reference>
<keyword evidence="7" id="KW-1133">Transmembrane helix</keyword>
<comment type="similarity">
    <text evidence="2">Belongs to the GILT family.</text>
</comment>
<evidence type="ECO:0000256" key="6">
    <source>
        <dbReference type="SAM" id="MobiDB-lite"/>
    </source>
</evidence>
<feature type="transmembrane region" description="Helical" evidence="7">
    <location>
        <begin position="54"/>
        <end position="75"/>
    </location>
</feature>
<comment type="caution">
    <text evidence="8">The sequence shown here is derived from an EMBL/GenBank/DDBJ whole genome shotgun (WGS) entry which is preliminary data.</text>
</comment>
<evidence type="ECO:0000313" key="9">
    <source>
        <dbReference type="Proteomes" id="UP001138500"/>
    </source>
</evidence>
<keyword evidence="7" id="KW-0812">Transmembrane</keyword>
<accession>A0A9W7W1N4</accession>
<dbReference type="EMBL" id="RIBY02001927">
    <property type="protein sequence ID" value="KAH9827018.1"/>
    <property type="molecule type" value="Genomic_DNA"/>
</dbReference>
<comment type="subcellular location">
    <subcellularLocation>
        <location evidence="1">Secreted</location>
    </subcellularLocation>
</comment>
<dbReference type="GO" id="GO:0016671">
    <property type="term" value="F:oxidoreductase activity, acting on a sulfur group of donors, disulfide as acceptor"/>
    <property type="evidence" value="ECO:0007669"/>
    <property type="project" value="InterPro"/>
</dbReference>
<dbReference type="OrthoDB" id="958254at2759"/>
<evidence type="ECO:0000256" key="7">
    <source>
        <dbReference type="SAM" id="Phobius"/>
    </source>
</evidence>
<sequence>MASTSLEKQPLLGAQGRSNDREPSLAELQQDVHTAQRRYLRAWSRTTSGKWHKLIMACVTALLLLFAVSCVGVIFEDSLEDDFPRKVPLEAHIMSKCPDARDCLHDLILPTMANVSSKVDFTLSYIGKSTDHDDGVQCMHGSEECLGNIIELCAAKLYPDPKTSLGFTWCLTKDYKDIPKRELVEDCTLEHGIDMQKLNECTMNDDGELSVDMLKKSFNRSAAAGVSKSCTVRLDGDVFCIRDGGEWKECDGGSSPDELIAEIEKLYSEKNVV</sequence>
<name>A0A9W7W1N4_9PEZI</name>
<dbReference type="GO" id="GO:0005576">
    <property type="term" value="C:extracellular region"/>
    <property type="evidence" value="ECO:0007669"/>
    <property type="project" value="UniProtKB-SubCell"/>
</dbReference>
<evidence type="ECO:0000256" key="1">
    <source>
        <dbReference type="ARBA" id="ARBA00004613"/>
    </source>
</evidence>
<dbReference type="AlphaFoldDB" id="A0A9W7W1N4"/>
<feature type="region of interest" description="Disordered" evidence="6">
    <location>
        <begin position="1"/>
        <end position="25"/>
    </location>
</feature>
<evidence type="ECO:0000256" key="2">
    <source>
        <dbReference type="ARBA" id="ARBA00005679"/>
    </source>
</evidence>
<proteinExistence type="inferred from homology"/>
<evidence type="ECO:0000256" key="4">
    <source>
        <dbReference type="ARBA" id="ARBA00022729"/>
    </source>
</evidence>
<keyword evidence="9" id="KW-1185">Reference proteome</keyword>
<gene>
    <name evidence="8" type="ORF">Tdes44962_MAKER09869</name>
</gene>
<keyword evidence="7" id="KW-0472">Membrane</keyword>
<organism evidence="8 9">
    <name type="scientific">Teratosphaeria destructans</name>
    <dbReference type="NCBI Taxonomy" id="418781"/>
    <lineage>
        <taxon>Eukaryota</taxon>
        <taxon>Fungi</taxon>
        <taxon>Dikarya</taxon>
        <taxon>Ascomycota</taxon>
        <taxon>Pezizomycotina</taxon>
        <taxon>Dothideomycetes</taxon>
        <taxon>Dothideomycetidae</taxon>
        <taxon>Mycosphaerellales</taxon>
        <taxon>Teratosphaeriaceae</taxon>
        <taxon>Teratosphaeria</taxon>
    </lineage>
</organism>
<dbReference type="Pfam" id="PF03227">
    <property type="entry name" value="GILT"/>
    <property type="match status" value="1"/>
</dbReference>
<dbReference type="Proteomes" id="UP001138500">
    <property type="component" value="Unassembled WGS sequence"/>
</dbReference>
<dbReference type="PANTHER" id="PTHR13234">
    <property type="entry name" value="GAMMA-INTERFERON INDUCIBLE LYSOSOMAL THIOL REDUCTASE GILT"/>
    <property type="match status" value="1"/>
</dbReference>
<evidence type="ECO:0000256" key="3">
    <source>
        <dbReference type="ARBA" id="ARBA00022525"/>
    </source>
</evidence>
<keyword evidence="5" id="KW-0325">Glycoprotein</keyword>
<dbReference type="PANTHER" id="PTHR13234:SF8">
    <property type="entry name" value="GAMMA-INTERFERON-INDUCIBLE LYSOSOMAL THIOL REDUCTASE"/>
    <property type="match status" value="1"/>
</dbReference>
<keyword evidence="3" id="KW-0964">Secreted</keyword>
<keyword evidence="4" id="KW-0732">Signal</keyword>
<reference evidence="8 9" key="1">
    <citation type="journal article" date="2018" name="IMA Fungus">
        <title>IMA Genome-F 10: Nine draft genome sequences of Claviceps purpurea s.lat., including C. arundinis, C. humidiphila, and C. cf. spartinae, pseudomolecules for the pitch canker pathogen Fusarium circinatum, draft genome of Davidsoniella eucalypti, Grosmannia galeiformis, Quambalaria eucalypti, and Teratosphaeria destructans.</title>
        <authorList>
            <person name="Wingfield B.D."/>
            <person name="Liu M."/>
            <person name="Nguyen H.D."/>
            <person name="Lane F.A."/>
            <person name="Morgan S.W."/>
            <person name="De Vos L."/>
            <person name="Wilken P.M."/>
            <person name="Duong T.A."/>
            <person name="Aylward J."/>
            <person name="Coetzee M.P."/>
            <person name="Dadej K."/>
            <person name="De Beer Z.W."/>
            <person name="Findlay W."/>
            <person name="Havenga M."/>
            <person name="Kolarik M."/>
            <person name="Menzies J.G."/>
            <person name="Naidoo K."/>
            <person name="Pochopski O."/>
            <person name="Shoukouhi P."/>
            <person name="Santana Q.C."/>
            <person name="Seifert K.A."/>
            <person name="Soal N."/>
            <person name="Steenkamp E.T."/>
            <person name="Tatham C.T."/>
            <person name="van der Nest M.A."/>
            <person name="Wingfield M.J."/>
        </authorList>
    </citation>
    <scope>NUCLEOTIDE SEQUENCE [LARGE SCALE GENOMIC DNA]</scope>
    <source>
        <strain evidence="8">CMW44962</strain>
    </source>
</reference>
<protein>
    <submittedName>
        <fullName evidence="8">Gamma interferon inducible lysosomal thiol reductase (GILT)</fullName>
    </submittedName>
</protein>
<dbReference type="InterPro" id="IPR004911">
    <property type="entry name" value="Interferon-induced_GILT"/>
</dbReference>
<evidence type="ECO:0000313" key="8">
    <source>
        <dbReference type="EMBL" id="KAH9827018.1"/>
    </source>
</evidence>
<evidence type="ECO:0000256" key="5">
    <source>
        <dbReference type="ARBA" id="ARBA00023180"/>
    </source>
</evidence>